<organism evidence="7 8">
    <name type="scientific">Thiomicrorhabdus immobilis</name>
    <dbReference type="NCBI Taxonomy" id="2791037"/>
    <lineage>
        <taxon>Bacteria</taxon>
        <taxon>Pseudomonadati</taxon>
        <taxon>Pseudomonadota</taxon>
        <taxon>Gammaproteobacteria</taxon>
        <taxon>Thiotrichales</taxon>
        <taxon>Piscirickettsiaceae</taxon>
        <taxon>Thiomicrorhabdus</taxon>
    </lineage>
</organism>
<dbReference type="HAMAP" id="MF_01411">
    <property type="entry name" value="LPS_assembly_LptD"/>
    <property type="match status" value="1"/>
</dbReference>
<dbReference type="Gene3D" id="2.60.450.10">
    <property type="entry name" value="Lipopolysaccharide (LPS) transport protein A like domain"/>
    <property type="match status" value="1"/>
</dbReference>
<keyword evidence="2 4" id="KW-0472">Membrane</keyword>
<comment type="subunit">
    <text evidence="4">Component of the lipopolysaccharide transport and assembly complex. Interacts with LptE and LptA.</text>
</comment>
<dbReference type="Proteomes" id="UP001054820">
    <property type="component" value="Chromosome"/>
</dbReference>
<proteinExistence type="inferred from homology"/>
<dbReference type="Pfam" id="PF03968">
    <property type="entry name" value="LptD_N"/>
    <property type="match status" value="1"/>
</dbReference>
<comment type="function">
    <text evidence="4">Together with LptE, is involved in the assembly of lipopolysaccharide (LPS) at the surface of the outer membrane.</text>
</comment>
<dbReference type="EMBL" id="AP024202">
    <property type="protein sequence ID" value="BCN92854.1"/>
    <property type="molecule type" value="Genomic_DNA"/>
</dbReference>
<reference evidence="7" key="1">
    <citation type="journal article" date="2022" name="Arch. Microbiol.">
        <title>Thiomicrorhabdus immobilis sp. nov., a mesophilic sulfur-oxidizing bacterium isolated from sediment of a brackish lake in northern Japan.</title>
        <authorList>
            <person name="Kojima H."/>
            <person name="Mochizuki J."/>
            <person name="Kanda M."/>
            <person name="Watanabe T."/>
            <person name="Fukui M."/>
        </authorList>
    </citation>
    <scope>NUCLEOTIDE SEQUENCE</scope>
    <source>
        <strain evidence="7">Am19</strain>
    </source>
</reference>
<evidence type="ECO:0000313" key="8">
    <source>
        <dbReference type="Proteomes" id="UP001054820"/>
    </source>
</evidence>
<feature type="chain" id="PRO_5044925956" description="LPS-assembly protein LptD" evidence="4">
    <location>
        <begin position="30"/>
        <end position="776"/>
    </location>
</feature>
<dbReference type="InterPro" id="IPR005653">
    <property type="entry name" value="OstA-like_N"/>
</dbReference>
<keyword evidence="3 4" id="KW-0998">Cell outer membrane</keyword>
<feature type="domain" description="Organic solvent tolerance-like N-terminal" evidence="5">
    <location>
        <begin position="100"/>
        <end position="206"/>
    </location>
</feature>
<dbReference type="Pfam" id="PF04453">
    <property type="entry name" value="LptD"/>
    <property type="match status" value="1"/>
</dbReference>
<dbReference type="RefSeq" id="WP_237263161.1">
    <property type="nucleotide sequence ID" value="NZ_AP024202.1"/>
</dbReference>
<keyword evidence="1 4" id="KW-0732">Signal</keyword>
<dbReference type="InterPro" id="IPR007543">
    <property type="entry name" value="LptD_C"/>
</dbReference>
<accession>A0ABN6CYW7</accession>
<comment type="subcellular location">
    <subcellularLocation>
        <location evidence="4">Cell outer membrane</location>
    </subcellularLocation>
</comment>
<dbReference type="InterPro" id="IPR020889">
    <property type="entry name" value="LipoPS_assembly_LptD"/>
</dbReference>
<evidence type="ECO:0000313" key="7">
    <source>
        <dbReference type="EMBL" id="BCN92854.1"/>
    </source>
</evidence>
<feature type="signal peptide" evidence="4">
    <location>
        <begin position="1"/>
        <end position="29"/>
    </location>
</feature>
<comment type="caution">
    <text evidence="4">Lacks conserved residue(s) required for the propagation of feature annotation.</text>
</comment>
<evidence type="ECO:0000256" key="1">
    <source>
        <dbReference type="ARBA" id="ARBA00022729"/>
    </source>
</evidence>
<evidence type="ECO:0000259" key="5">
    <source>
        <dbReference type="Pfam" id="PF03968"/>
    </source>
</evidence>
<dbReference type="InterPro" id="IPR050218">
    <property type="entry name" value="LptD"/>
</dbReference>
<comment type="similarity">
    <text evidence="4">Belongs to the LptD family.</text>
</comment>
<name>A0ABN6CYW7_9GAMM</name>
<evidence type="ECO:0000256" key="2">
    <source>
        <dbReference type="ARBA" id="ARBA00023136"/>
    </source>
</evidence>
<dbReference type="PANTHER" id="PTHR30189:SF1">
    <property type="entry name" value="LPS-ASSEMBLY PROTEIN LPTD"/>
    <property type="match status" value="1"/>
</dbReference>
<gene>
    <name evidence="4 7" type="primary">lptD</name>
    <name evidence="7" type="ORF">THMIRHAM_06390</name>
</gene>
<protein>
    <recommendedName>
        <fullName evidence="4">LPS-assembly protein LptD</fullName>
    </recommendedName>
</protein>
<feature type="domain" description="LptD C-terminal" evidence="6">
    <location>
        <begin position="339"/>
        <end position="680"/>
    </location>
</feature>
<evidence type="ECO:0000259" key="6">
    <source>
        <dbReference type="Pfam" id="PF04453"/>
    </source>
</evidence>
<keyword evidence="8" id="KW-1185">Reference proteome</keyword>
<evidence type="ECO:0000256" key="3">
    <source>
        <dbReference type="ARBA" id="ARBA00023237"/>
    </source>
</evidence>
<sequence length="776" mass="88275" precursor="true">MTIKNTVTSHIRLNTILCLLCFFPHQAWSEDYKTVQVGENIHTTNPCAPQLIAKPQKITAKDPKQTNPPQHIEADSLLQPSKNEYLLQGHANLNQPGLVVLSDEAVLNKQTQTAVFNGHVELHQPELIITADNARVNNRQETAVLNNTRYQILPSRTHGKSKNIQIDQKAQQAALARASLTTCKLNSDQSVDWDLKFDELTIDNKTRRVVGKNTTLYFKDIPIFYTPYFDYPLDDRASGLLFPEIGSYKSLTQNESNQYVKMPYYFNIAANMDDTLTAIPMTQRGLALENEFRYIARNNDITHGAKITLTGLQDNLTASEGIVSSDLDGNLIYGDKRSERWRASIEANQNWGYGFSSTLNWDEVSDESFFADIPVQNNLKTATQKQRNAQINYKDNAFSAYIQLLSYLRLQNAAINYEKRPEIGASYAKYLGNFDFEIAATVTDFVTPVAVTNKYEAVRFHTAPTLSYQIQNSYAHLKTTLVANQTQYNMRDDGFNEPNQNTITRFIPQMAVRGGLIFERDFEFNKQNYIQTLEPEVQYLYTPYEDQSNITLFDTADRSLDFSNLFALNRFTGADRIGDTRQVSAALTSKLLSPQGRPIAEAGVGQIAYLEDRRVTLSNIPETDKVSDIFVKLGLNFNEWYFASTTQLDSHDQHLTNANTRLKWQRNDDLALLNHTLNNQGTAFETEMLSFGGYTKINSKWDLGIYSSYDLREEDFYEMQLGLRYDSCCWAAEFIAERTQLENGLYNDGIQVQFELKGLSSSGSKFKQALTEKLNF</sequence>
<evidence type="ECO:0000256" key="4">
    <source>
        <dbReference type="HAMAP-Rule" id="MF_01411"/>
    </source>
</evidence>
<dbReference type="PANTHER" id="PTHR30189">
    <property type="entry name" value="LPS-ASSEMBLY PROTEIN"/>
    <property type="match status" value="1"/>
</dbReference>